<keyword evidence="4" id="KW-1185">Reference proteome</keyword>
<dbReference type="Proteomes" id="UP000230390">
    <property type="component" value="Unassembled WGS sequence"/>
</dbReference>
<dbReference type="PANTHER" id="PTHR15629">
    <property type="entry name" value="SH3YL1 PROTEIN"/>
    <property type="match status" value="1"/>
</dbReference>
<dbReference type="Pfam" id="PF04366">
    <property type="entry name" value="Ysc84"/>
    <property type="match status" value="1"/>
</dbReference>
<comment type="caution">
    <text evidence="3">The sequence shown here is derived from an EMBL/GenBank/DDBJ whole genome shotgun (WGS) entry which is preliminary data.</text>
</comment>
<evidence type="ECO:0000259" key="2">
    <source>
        <dbReference type="Pfam" id="PF04366"/>
    </source>
</evidence>
<dbReference type="GO" id="GO:0035091">
    <property type="term" value="F:phosphatidylinositol binding"/>
    <property type="evidence" value="ECO:0007669"/>
    <property type="project" value="TreeGrafter"/>
</dbReference>
<name>A0A2G8TDL9_9BURK</name>
<gene>
    <name evidence="3" type="ORF">CR105_15765</name>
</gene>
<dbReference type="OrthoDB" id="9782434at2"/>
<accession>A0A2G8TDL9</accession>
<organism evidence="3 4">
    <name type="scientific">Massilia eurypsychrophila</name>
    <dbReference type="NCBI Taxonomy" id="1485217"/>
    <lineage>
        <taxon>Bacteria</taxon>
        <taxon>Pseudomonadati</taxon>
        <taxon>Pseudomonadota</taxon>
        <taxon>Betaproteobacteria</taxon>
        <taxon>Burkholderiales</taxon>
        <taxon>Oxalobacteraceae</taxon>
        <taxon>Telluria group</taxon>
        <taxon>Massilia</taxon>
    </lineage>
</organism>
<dbReference type="InterPro" id="IPR051702">
    <property type="entry name" value="SH3_domain_YSC84-like"/>
</dbReference>
<feature type="compositionally biased region" description="Polar residues" evidence="1">
    <location>
        <begin position="275"/>
        <end position="295"/>
    </location>
</feature>
<feature type="domain" description="Ysc84 actin-binding" evidence="2">
    <location>
        <begin position="167"/>
        <end position="285"/>
    </location>
</feature>
<sequence>MPSPPACCCWRCRSGCAPGAAAPFRTRRRTLLTASPLTLKEPTMETRTDDARLLRTACALVLLAASGLAGAQATTERRAGDAPAAATADTRQESSAIRHVADANAEVQKMLQEPRMRELLQQAKGVFLVPRYGRAALGVGASGGTGVLLVKRADGQWSDPVFYNIGGISAGAQVGAEAGAIALVLNNEKAVNRFMQKNQFSLNAGAGLTLVNWSKIAQGSLGDGDVVVWSGTRGLYGSLVSVGVSDIRHSENLTGAYYRQTATVADVLAGKHSNPHSQTLKQTLAGGSSGSSVAPTPTPRY</sequence>
<proteinExistence type="predicted"/>
<dbReference type="PANTHER" id="PTHR15629:SF2">
    <property type="entry name" value="SH3 DOMAIN-CONTAINING YSC84-LIKE PROTEIN 1"/>
    <property type="match status" value="1"/>
</dbReference>
<evidence type="ECO:0000256" key="1">
    <source>
        <dbReference type="SAM" id="MobiDB-lite"/>
    </source>
</evidence>
<protein>
    <recommendedName>
        <fullName evidence="2">Ysc84 actin-binding domain-containing protein</fullName>
    </recommendedName>
</protein>
<dbReference type="EMBL" id="PDOC01000009">
    <property type="protein sequence ID" value="PIL44155.1"/>
    <property type="molecule type" value="Genomic_DNA"/>
</dbReference>
<feature type="region of interest" description="Disordered" evidence="1">
    <location>
        <begin position="73"/>
        <end position="95"/>
    </location>
</feature>
<feature type="region of interest" description="Disordered" evidence="1">
    <location>
        <begin position="272"/>
        <end position="301"/>
    </location>
</feature>
<dbReference type="AlphaFoldDB" id="A0A2G8TDL9"/>
<dbReference type="CDD" id="cd11524">
    <property type="entry name" value="SYLF"/>
    <property type="match status" value="1"/>
</dbReference>
<evidence type="ECO:0000313" key="4">
    <source>
        <dbReference type="Proteomes" id="UP000230390"/>
    </source>
</evidence>
<reference evidence="3 4" key="1">
    <citation type="submission" date="2017-10" db="EMBL/GenBank/DDBJ databases">
        <title>Massilia psychrophilum sp. nov., a novel purple-pigmented bacterium isolated from Tianshan glacier, Xinjiang Municipality, China.</title>
        <authorList>
            <person name="Wang H."/>
        </authorList>
    </citation>
    <scope>NUCLEOTIDE SEQUENCE [LARGE SCALE GENOMIC DNA]</scope>
    <source>
        <strain evidence="3 4">JCM 30074</strain>
    </source>
</reference>
<dbReference type="InterPro" id="IPR007461">
    <property type="entry name" value="Ysc84_actin-binding"/>
</dbReference>
<evidence type="ECO:0000313" key="3">
    <source>
        <dbReference type="EMBL" id="PIL44155.1"/>
    </source>
</evidence>